<evidence type="ECO:0000313" key="4">
    <source>
        <dbReference type="EMBL" id="CZR42621.1"/>
    </source>
</evidence>
<evidence type="ECO:0000313" key="5">
    <source>
        <dbReference type="Proteomes" id="UP000183971"/>
    </source>
</evidence>
<dbReference type="RefSeq" id="XP_031083212.1">
    <property type="nucleotide sequence ID" value="XM_031233367.1"/>
</dbReference>
<comment type="caution">
    <text evidence="4">The sequence shown here is derived from an EMBL/GenBank/DDBJ whole genome shotgun (WGS) entry which is preliminary data.</text>
</comment>
<feature type="domain" description="DUF6590" evidence="2">
    <location>
        <begin position="524"/>
        <end position="670"/>
    </location>
</feature>
<dbReference type="Pfam" id="PF26082">
    <property type="entry name" value="zf-C2H2_AcuF"/>
    <property type="match status" value="1"/>
</dbReference>
<protein>
    <recommendedName>
        <fullName evidence="6">C2H2-type domain-containing protein</fullName>
    </recommendedName>
</protein>
<evidence type="ECO:0000259" key="3">
    <source>
        <dbReference type="Pfam" id="PF26082"/>
    </source>
</evidence>
<dbReference type="VEuPathDB" id="FungiDB:FPRO_09924"/>
<accession>A0A1L7VQ84</accession>
<dbReference type="GeneID" id="42054796"/>
<keyword evidence="5" id="KW-1185">Reference proteome</keyword>
<dbReference type="EMBL" id="FJOF01000006">
    <property type="protein sequence ID" value="CZR42621.1"/>
    <property type="molecule type" value="Genomic_DNA"/>
</dbReference>
<feature type="domain" description="Oxidoreductase acuF-like C2H2 type zinc-finger" evidence="3">
    <location>
        <begin position="313"/>
        <end position="343"/>
    </location>
</feature>
<dbReference type="Proteomes" id="UP000183971">
    <property type="component" value="Unassembled WGS sequence"/>
</dbReference>
<proteinExistence type="predicted"/>
<reference evidence="5" key="1">
    <citation type="journal article" date="2016" name="Genome Biol. Evol.">
        <title>Comparative 'omics' of the Fusarium fujikuroi species complex highlights differences in genetic potential and metabolite synthesis.</title>
        <authorList>
            <person name="Niehaus E.-M."/>
            <person name="Muensterkoetter M."/>
            <person name="Proctor R.H."/>
            <person name="Brown D.W."/>
            <person name="Sharon A."/>
            <person name="Idan Y."/>
            <person name="Oren-Young L."/>
            <person name="Sieber C.M."/>
            <person name="Novak O."/>
            <person name="Pencik A."/>
            <person name="Tarkowska D."/>
            <person name="Hromadova K."/>
            <person name="Freeman S."/>
            <person name="Maymon M."/>
            <person name="Elazar M."/>
            <person name="Youssef S.A."/>
            <person name="El-Shabrawy E.S.M."/>
            <person name="Shalaby A.B.A."/>
            <person name="Houterman P."/>
            <person name="Brock N.L."/>
            <person name="Burkhardt I."/>
            <person name="Tsavkelova E.A."/>
            <person name="Dickschat J.S."/>
            <person name="Galuszka P."/>
            <person name="Gueldener U."/>
            <person name="Tudzynski B."/>
        </authorList>
    </citation>
    <scope>NUCLEOTIDE SEQUENCE [LARGE SCALE GENOMIC DNA]</scope>
    <source>
        <strain evidence="5">ET1</strain>
    </source>
</reference>
<evidence type="ECO:0000259" key="2">
    <source>
        <dbReference type="Pfam" id="PF20233"/>
    </source>
</evidence>
<evidence type="ECO:0008006" key="6">
    <source>
        <dbReference type="Google" id="ProtNLM"/>
    </source>
</evidence>
<name>A0A1L7VQ84_FUSPR</name>
<dbReference type="InterPro" id="IPR058925">
    <property type="entry name" value="zf-C2H2_AcuF"/>
</dbReference>
<dbReference type="PANTHER" id="PTHR35391:SF7">
    <property type="entry name" value="C2H2-TYPE DOMAIN-CONTAINING PROTEIN"/>
    <property type="match status" value="1"/>
</dbReference>
<dbReference type="InterPro" id="IPR046497">
    <property type="entry name" value="DUF6590"/>
</dbReference>
<dbReference type="Pfam" id="PF20233">
    <property type="entry name" value="DUF6590"/>
    <property type="match status" value="1"/>
</dbReference>
<evidence type="ECO:0000256" key="1">
    <source>
        <dbReference type="SAM" id="MobiDB-lite"/>
    </source>
</evidence>
<sequence length="688" mass="78249">MYQWLPVCFVESQRNRTSIPAADASFDNRNTAWKIQDLVWKFGGFADGLFLSLRESPLMQKNISQLLQQLGIALVESTAVVSGQRLPFDEESIPSDLSEESEDDTNNEYFPSTELSMRVTSITDILSSLYRLSHKIRNSGLRPSTTRANLIQAVDNNTGIDLFDTIYEFDSRHLIELFTAMRQGKPEDDGSSDALLERLTTSNVLRRKQFRYWERHARKLGVQILPVHQTPIRERPSVSELAEDVGLLQIQRLELPPPVEEQSHLSETNATPHDPALDDRTERETILSMASTALDADGKGIEVPKPPEEALNGDSFTCPYCWVVCPPKEGKGKSWKSHVLHDLKPYVCTYETCNSANDLYQSRKAWVDHEETVHRPSWRCRDHPDAWYASSSSFQSHLLLDHDRSLSGEQLEDLTNVSKLGRVDDRNVCPICFEEQPFLKGLTNHVANHLERIALFLCQGPSPVMRKNMDESQFSRPVGEASNARHNQHMTESIEQALDVTHEATEAPEYNEMLDPRYQVAKSHMFQPGEVFKTVWPEPAPGIPHIGEETLYRDHYGEFVFVSFRRFIVVANDRGHCTCVPITTYGGKGLKKKGVDPQSHGIVCESDKRYPQILQGEPEPGFPPIRVYIQDPGERIDGTTRVCYAKLMTVEHTLQVLFIGRVVSSDFDTVSEAVNMCWAKKDHRMRRR</sequence>
<dbReference type="PANTHER" id="PTHR35391">
    <property type="entry name" value="C2H2-TYPE DOMAIN-CONTAINING PROTEIN-RELATED"/>
    <property type="match status" value="1"/>
</dbReference>
<feature type="region of interest" description="Disordered" evidence="1">
    <location>
        <begin position="258"/>
        <end position="278"/>
    </location>
</feature>
<dbReference type="AlphaFoldDB" id="A0A1L7VQ84"/>
<organism evidence="4 5">
    <name type="scientific">Fusarium proliferatum (strain ET1)</name>
    <name type="common">Orchid endophyte fungus</name>
    <dbReference type="NCBI Taxonomy" id="1227346"/>
    <lineage>
        <taxon>Eukaryota</taxon>
        <taxon>Fungi</taxon>
        <taxon>Dikarya</taxon>
        <taxon>Ascomycota</taxon>
        <taxon>Pezizomycotina</taxon>
        <taxon>Sordariomycetes</taxon>
        <taxon>Hypocreomycetidae</taxon>
        <taxon>Hypocreales</taxon>
        <taxon>Nectriaceae</taxon>
        <taxon>Fusarium</taxon>
        <taxon>Fusarium fujikuroi species complex</taxon>
    </lineage>
</organism>
<gene>
    <name evidence="4" type="ORF">FPRO_09924</name>
</gene>